<dbReference type="PANTHER" id="PTHR31836:SF21">
    <property type="entry name" value="EXPANSIN-LIKE PROTEIN 7"/>
    <property type="match status" value="1"/>
</dbReference>
<feature type="transmembrane region" description="Helical" evidence="2">
    <location>
        <begin position="271"/>
        <end position="292"/>
    </location>
</feature>
<dbReference type="NCBIfam" id="NF041144">
    <property type="entry name" value="expansin_EXLX1"/>
    <property type="match status" value="1"/>
</dbReference>
<dbReference type="InterPro" id="IPR007112">
    <property type="entry name" value="Expansin/allergen_DPBB_dom"/>
</dbReference>
<keyword evidence="2" id="KW-0472">Membrane</keyword>
<proteinExistence type="predicted"/>
<protein>
    <submittedName>
        <fullName evidence="4">Carbohydratebinding protein putative</fullName>
    </submittedName>
</protein>
<dbReference type="InterPro" id="IPR036749">
    <property type="entry name" value="Expansin_CBD_sf"/>
</dbReference>
<evidence type="ECO:0000256" key="2">
    <source>
        <dbReference type="SAM" id="Phobius"/>
    </source>
</evidence>
<dbReference type="InterPro" id="IPR051477">
    <property type="entry name" value="Expansin_CellWall"/>
</dbReference>
<feature type="domain" description="Expansin-like EG45" evidence="3">
    <location>
        <begin position="21"/>
        <end position="119"/>
    </location>
</feature>
<dbReference type="InterPro" id="IPR049818">
    <property type="entry name" value="Expansin_EXLX1-like"/>
</dbReference>
<dbReference type="InterPro" id="IPR036908">
    <property type="entry name" value="RlpA-like_sf"/>
</dbReference>
<dbReference type="PROSITE" id="PS50842">
    <property type="entry name" value="EXPANSIN_EG45"/>
    <property type="match status" value="1"/>
</dbReference>
<dbReference type="CDD" id="cd22271">
    <property type="entry name" value="DPBB_EXP_N-like"/>
    <property type="match status" value="1"/>
</dbReference>
<evidence type="ECO:0000256" key="1">
    <source>
        <dbReference type="ARBA" id="ARBA00022729"/>
    </source>
</evidence>
<accession>F0WGL5</accession>
<reference evidence="4" key="2">
    <citation type="submission" date="2011-02" db="EMBL/GenBank/DDBJ databases">
        <authorList>
            <person name="MacLean D."/>
        </authorList>
    </citation>
    <scope>NUCLEOTIDE SEQUENCE</scope>
</reference>
<keyword evidence="1" id="KW-0732">Signal</keyword>
<sequence>MASKQWFTGDGTAYTLSPPSAGNCNLMDYPKHAIENYAALNNAQWNDGKHCDRCAMVYCDDYRCPQNSVGKLVHIMDRCPECEYGDLDLSISVFKSLTGSTPNRYRIRWQFVECPVSGNIKYCLKPGSNPYWAAIQPVNCVTGVKKLTVAYQDTSMVQSAYYYLLEPKTTGQTDFSNVKVTLTSLTGEILSDTISMQAGKCTEGHQQFHASGQTVDAPNPPGMESKLPTIEFASPNVEGASPKNQRDEDDLFQNVYPISFSASEPTRVQQMSMLGMLGFQSVILLLVMAFIVQRRRARLRRQDSVAVPLDTIKCQAMHKLHTPSKHSAIAVL</sequence>
<name>F0WGL5_9STRA</name>
<dbReference type="Gene3D" id="2.40.40.10">
    <property type="entry name" value="RlpA-like domain"/>
    <property type="match status" value="1"/>
</dbReference>
<dbReference type="EMBL" id="FR824137">
    <property type="protein sequence ID" value="CCA20379.1"/>
    <property type="molecule type" value="Genomic_DNA"/>
</dbReference>
<evidence type="ECO:0000313" key="4">
    <source>
        <dbReference type="EMBL" id="CCA20379.1"/>
    </source>
</evidence>
<dbReference type="Gene3D" id="2.60.40.760">
    <property type="entry name" value="Expansin, cellulose-binding-like domain"/>
    <property type="match status" value="1"/>
</dbReference>
<keyword evidence="2" id="KW-1133">Transmembrane helix</keyword>
<organism evidence="4">
    <name type="scientific">Albugo laibachii Nc14</name>
    <dbReference type="NCBI Taxonomy" id="890382"/>
    <lineage>
        <taxon>Eukaryota</taxon>
        <taxon>Sar</taxon>
        <taxon>Stramenopiles</taxon>
        <taxon>Oomycota</taxon>
        <taxon>Peronosporomycetes</taxon>
        <taxon>Albuginales</taxon>
        <taxon>Albuginaceae</taxon>
        <taxon>Albugo</taxon>
    </lineage>
</organism>
<gene>
    <name evidence="4" type="primary">AlNc14C92G5743</name>
    <name evidence="4" type="ORF">ALNC14_065220</name>
</gene>
<dbReference type="HOGENOM" id="CLU_832650_0_0_1"/>
<reference evidence="4" key="1">
    <citation type="journal article" date="2011" name="PLoS Biol.">
        <title>Gene gain and loss during evolution of obligate parasitism in the white rust pathogen of Arabidopsis thaliana.</title>
        <authorList>
            <person name="Kemen E."/>
            <person name="Gardiner A."/>
            <person name="Schultz-Larsen T."/>
            <person name="Kemen A.C."/>
            <person name="Balmuth A.L."/>
            <person name="Robert-Seilaniantz A."/>
            <person name="Bailey K."/>
            <person name="Holub E."/>
            <person name="Studholme D.J."/>
            <person name="Maclean D."/>
            <person name="Jones J.D."/>
        </authorList>
    </citation>
    <scope>NUCLEOTIDE SEQUENCE</scope>
</reference>
<evidence type="ECO:0000259" key="3">
    <source>
        <dbReference type="PROSITE" id="PS50842"/>
    </source>
</evidence>
<dbReference type="SUPFAM" id="SSF50685">
    <property type="entry name" value="Barwin-like endoglucanases"/>
    <property type="match status" value="1"/>
</dbReference>
<dbReference type="AlphaFoldDB" id="F0WGL5"/>
<dbReference type="PANTHER" id="PTHR31836">
    <property type="match status" value="1"/>
</dbReference>
<keyword evidence="2" id="KW-0812">Transmembrane</keyword>